<organism evidence="8 9">
    <name type="scientific">Desulforhabdus amnigena</name>
    <dbReference type="NCBI Taxonomy" id="40218"/>
    <lineage>
        <taxon>Bacteria</taxon>
        <taxon>Pseudomonadati</taxon>
        <taxon>Thermodesulfobacteriota</taxon>
        <taxon>Syntrophobacteria</taxon>
        <taxon>Syntrophobacterales</taxon>
        <taxon>Syntrophobacteraceae</taxon>
        <taxon>Desulforhabdus</taxon>
    </lineage>
</organism>
<comment type="caution">
    <text evidence="8">The sequence shown here is derived from an EMBL/GenBank/DDBJ whole genome shotgun (WGS) entry which is preliminary data.</text>
</comment>
<evidence type="ECO:0000313" key="9">
    <source>
        <dbReference type="Proteomes" id="UP001144372"/>
    </source>
</evidence>
<evidence type="ECO:0000256" key="4">
    <source>
        <dbReference type="ARBA" id="ARBA00022801"/>
    </source>
</evidence>
<evidence type="ECO:0000259" key="7">
    <source>
        <dbReference type="SMART" id="SM01264"/>
    </source>
</evidence>
<dbReference type="SUPFAM" id="SSF63411">
    <property type="entry name" value="LuxS/MPP-like metallohydrolase"/>
    <property type="match status" value="4"/>
</dbReference>
<dbReference type="InterPro" id="IPR011765">
    <property type="entry name" value="Pept_M16_N"/>
</dbReference>
<proteinExistence type="predicted"/>
<dbReference type="GO" id="GO:0016485">
    <property type="term" value="P:protein processing"/>
    <property type="evidence" value="ECO:0007669"/>
    <property type="project" value="TreeGrafter"/>
</dbReference>
<dbReference type="InterPro" id="IPR013578">
    <property type="entry name" value="Peptidase_M16C_assoc"/>
</dbReference>
<evidence type="ECO:0000256" key="1">
    <source>
        <dbReference type="ARBA" id="ARBA00001947"/>
    </source>
</evidence>
<dbReference type="SMART" id="SM01264">
    <property type="entry name" value="M16C_associated"/>
    <property type="match status" value="1"/>
</dbReference>
<evidence type="ECO:0000256" key="5">
    <source>
        <dbReference type="ARBA" id="ARBA00022833"/>
    </source>
</evidence>
<dbReference type="Pfam" id="PF08367">
    <property type="entry name" value="M16C_assoc"/>
    <property type="match status" value="1"/>
</dbReference>
<gene>
    <name evidence="8" type="ORF">DAMNIGENAA_14260</name>
</gene>
<feature type="domain" description="Peptidase M16C associated" evidence="7">
    <location>
        <begin position="463"/>
        <end position="712"/>
    </location>
</feature>
<dbReference type="AlphaFoldDB" id="A0A9W6FSF3"/>
<dbReference type="FunFam" id="3.30.830.10:FF:000034">
    <property type="entry name" value="presequence protease 1, chloroplastic/mitochondrial"/>
    <property type="match status" value="1"/>
</dbReference>
<keyword evidence="4" id="KW-0378">Hydrolase</keyword>
<dbReference type="Proteomes" id="UP001144372">
    <property type="component" value="Unassembled WGS sequence"/>
</dbReference>
<dbReference type="EMBL" id="BSDR01000001">
    <property type="protein sequence ID" value="GLI33993.1"/>
    <property type="molecule type" value="Genomic_DNA"/>
</dbReference>
<evidence type="ECO:0000256" key="3">
    <source>
        <dbReference type="ARBA" id="ARBA00022723"/>
    </source>
</evidence>
<keyword evidence="9" id="KW-1185">Reference proteome</keyword>
<dbReference type="Pfam" id="PF22516">
    <property type="entry name" value="PreP_C"/>
    <property type="match status" value="1"/>
</dbReference>
<dbReference type="InterPro" id="IPR055130">
    <property type="entry name" value="PreP_C"/>
</dbReference>
<keyword evidence="6" id="KW-0482">Metalloprotease</keyword>
<reference evidence="8" key="1">
    <citation type="submission" date="2022-12" db="EMBL/GenBank/DDBJ databases">
        <title>Reference genome sequencing for broad-spectrum identification of bacterial and archaeal isolates by mass spectrometry.</title>
        <authorList>
            <person name="Sekiguchi Y."/>
            <person name="Tourlousse D.M."/>
        </authorList>
    </citation>
    <scope>NUCLEOTIDE SEQUENCE</scope>
    <source>
        <strain evidence="8">ASRB1</strain>
    </source>
</reference>
<dbReference type="GO" id="GO:0004222">
    <property type="term" value="F:metalloendopeptidase activity"/>
    <property type="evidence" value="ECO:0007669"/>
    <property type="project" value="TreeGrafter"/>
</dbReference>
<dbReference type="FunFam" id="3.30.830.10:FF:000009">
    <property type="entry name" value="Presequence protease, mitochondrial"/>
    <property type="match status" value="1"/>
</dbReference>
<keyword evidence="3" id="KW-0479">Metal-binding</keyword>
<comment type="cofactor">
    <cofactor evidence="1">
        <name>Zn(2+)</name>
        <dbReference type="ChEBI" id="CHEBI:29105"/>
    </cofactor>
</comment>
<dbReference type="Pfam" id="PF00675">
    <property type="entry name" value="Peptidase_M16"/>
    <property type="match status" value="1"/>
</dbReference>
<dbReference type="Pfam" id="PF05193">
    <property type="entry name" value="Peptidase_M16_C"/>
    <property type="match status" value="1"/>
</dbReference>
<keyword evidence="5" id="KW-0862">Zinc</keyword>
<dbReference type="InterPro" id="IPR007863">
    <property type="entry name" value="Peptidase_M16_C"/>
</dbReference>
<dbReference type="PANTHER" id="PTHR43016">
    <property type="entry name" value="PRESEQUENCE PROTEASE"/>
    <property type="match status" value="1"/>
</dbReference>
<accession>A0A9W6FSF3</accession>
<evidence type="ECO:0000256" key="2">
    <source>
        <dbReference type="ARBA" id="ARBA00022670"/>
    </source>
</evidence>
<dbReference type="Gene3D" id="3.30.830.10">
    <property type="entry name" value="Metalloenzyme, LuxS/M16 peptidase-like"/>
    <property type="match status" value="4"/>
</dbReference>
<sequence length="976" mass="110842">MTITHGFELVREENIEELKTRARLYRHIQTGAELLSLSNDDENKVFGISFRTPPKDSTGVAHILEHSVLCGSRKYPVKEPFVELLKGSLKTFLNAFTYPDKTCYPVASQNVQDFYNLVDVYLDAVFYPRITPFVLQQEGWHLELENPDLPLTYKGVVYNEMKGAYSSPDNVLAEFSQQSIFPDNTYGLDSGGNPKEIPNLTFEQFKEFHEKYYHPSNARIFFCGDDDPDERLRLVNEYLKEFQKIAPDSQVQLQRPFDAPRRIVRSFASGREDSAGGEAASKGMITVNWLLPETTDPELNLSFQILQYVLLGMPGSPLRKALIDSGLGDDLAGVGLESDLRQMYFSTGLKGIAIENADRIEALILDTLSRMAKDGIDRQTIEAALNTIEFRLRENNTGSFPRGLVLMLRSLTTWLYDGNPFSLLAFEAPLAAVKSRLKSGAPYFEKLIEEYFLNNSHRTTLVLTPDPKLAEKEEADERARLAAIRESMTSEQLKNVVENTHALQRLQETPDPPEALATIPTLKISDLEKRNKVIPKTVLQKNGREILFHDIFTSGIVYLDIAFNLHTLPQKYLPYIPLFGRSLVEMGTEKEDFVALSQRISAKTGGLRTEVFTSAVQDSKKARTCMILRGKSMLTQTEDLLNILQDVLLRGQLDNRERFRQMVMEEKARQEQKLVPNGHQIVNIRLRSHFGEADWAAEQMSGISYLFFIRQLARQVDSDWPGVLHTLEEIRRILVNRNEMLFNVTLDASNFSRFEPQLANFMETLPAAASSEVEWAPEHPPEFEGLMIPAQVNYVGKGANLYDLGYRFHGSTQVITGYLRTSWLWERIRVQGGAYGAFCLFDRHSGMFTFVSYRDPNLLKTLNNFDQASEFLRHADLNEDELTKGIIGAIGNMDSYYLPDAKGYMSMLRHITGDTDEIRQKIRDEVLSTTAADFRAFADILDEVKKRGIVKVLGSQSAMEETDSERPGWLNLLKVL</sequence>
<protein>
    <submittedName>
        <fullName evidence="8">Peptidase M16</fullName>
    </submittedName>
</protein>
<dbReference type="GO" id="GO:0046872">
    <property type="term" value="F:metal ion binding"/>
    <property type="evidence" value="ECO:0007669"/>
    <property type="project" value="UniProtKB-KW"/>
</dbReference>
<dbReference type="RefSeq" id="WP_281793268.1">
    <property type="nucleotide sequence ID" value="NZ_BSDR01000001.1"/>
</dbReference>
<evidence type="ECO:0000313" key="8">
    <source>
        <dbReference type="EMBL" id="GLI33993.1"/>
    </source>
</evidence>
<keyword evidence="2" id="KW-0645">Protease</keyword>
<evidence type="ECO:0000256" key="6">
    <source>
        <dbReference type="ARBA" id="ARBA00023049"/>
    </source>
</evidence>
<dbReference type="InterPro" id="IPR011249">
    <property type="entry name" value="Metalloenz_LuxS/M16"/>
</dbReference>
<name>A0A9W6FSF3_9BACT</name>
<dbReference type="PANTHER" id="PTHR43016:SF13">
    <property type="entry name" value="PRESEQUENCE PROTEASE, MITOCHONDRIAL"/>
    <property type="match status" value="1"/>
</dbReference>